<feature type="transmembrane region" description="Helical" evidence="1">
    <location>
        <begin position="682"/>
        <end position="707"/>
    </location>
</feature>
<gene>
    <name evidence="2" type="ORF">TRFO_40211</name>
</gene>
<sequence length="1502" mass="175731">MNKHKKLSRGNTLLLINLLYILNFQISEMISPTYSRISQDIDLSRDSYEFKMNTNSLLRTTWYSKLDNSLQLYFAKINASKGLYQPIYYIYFIILCFQFYFPSFIIDRYEKWNQSIFSSTVYVFSFFYRGVHVGFHKIIFSLVIDFVYVGLFIYVSLRSVYLKRANNVSELEMNIILSLFNYLLPLLSPFLLVSIPECFDALFVHNSNNYGINFLDALVLVLSVVIFVIFQYMYFFIVSPRVLLENSFFHLWNNYSGPFIHLICIFLIMLSQIALYVPKKYIVVFPVIMMLFYFAFSILLFLSSPTIKRKSCVTLSSILFSAGMGSLLTTIDVGMDEELSDDVIIILSIVILLLSYVIFYFVNRKFTMLVCQFLDDCLDSSSRNETLLLIGSSMRSVIEFIIKIRWMIELWHPYFISWELLDYGIQQWPESNSIYFLYGRLLSFFPSKNGQMMFIASRYSRLFSKTKSCVTIYKQFQHISKMRQINLTLSLKKEIEYVNSKLIILNIYEKGFWENVLQKNISNFWEDSIKINKYLREIDSIIDNLYYDFPNNAEVLKLYQHYNYFYKKNFDETKKIHHIIRQLESKTSLEIDFPSDLANLVFPSIRTYITLYQNTDNELKSEINGKNISILSQSKKESFYSYKKSFSINESDNNTSNNEYTTNDTSYQLQKTMRNVINGSSLGNILFGVLTVSIITCLVIFLIVFYYNKFNLIFLSEETDAINFLKESNLIYYEVSHLFFILNIFPMITPNSSLSITPISDFMTSISPILYPNHIPEINITVEDCTILIVQIKNRFGKIIEKMSNLDSKEDNVIKIHYKIIEEEIVDGFSLTALTSQMLLDASSILQQDHYADNLEYFGSVYCQRLSKYIEYFMRQVKEIVLLSYSYANKDFSSSYDKLNEYLVMLLIIDLAFISLPYILQHYMLQVQTHSIAESFSFFPNNDIRDIINQFGQTSTKIEETSVQFSKISQNNNHKLISNIQLLITFISSFIILIIFTFLTYYMAKDFVNVSKIVSKVYANVYPQFYSLKMAFTYLIRLYIIDIDPETQEYLNNRTYLLQKSNSFLEKASEEFNEGMWSENSGIVWFYNNVNLFNYFSTVISSTENEVFPDLSLFERMATSYFDEAIDLLISIGYYYLNVYEQNTFSKSDNFIYTMIYWFSTFDYTNRTLIYINMVEENCENMIQVYQKKSDIYCYVSIVWQILAAIFMVLCLFNVHLQIKNALIFYSFVNPFILSKNTNAMKLIETGKTDENEAFSLCGSCIVLSKIPDSIVEVDTQLKIISYNDPFEKLVNDDSLLANDSCLIKIFGNNGEENDNISFFELVQSINEAICGKNDTTFSKLIKVKINNSEYSFNCEVICITATGPACQIHHELISSIFIIFEDTTNLSIREKIHQDELEKLQKIIDSIIPNKLSRELTINNEISVSFVVNSATICQIKVLKTSYEKLSTIYDYFDSLLPKYLTLSKVRTINNMYCIAGGFLMILISHMSIHLKQFVFPWKYY</sequence>
<feature type="transmembrane region" description="Helical" evidence="1">
    <location>
        <begin position="87"/>
        <end position="105"/>
    </location>
</feature>
<dbReference type="EMBL" id="MLAK01001394">
    <property type="protein sequence ID" value="OHS93500.1"/>
    <property type="molecule type" value="Genomic_DNA"/>
</dbReference>
<protein>
    <submittedName>
        <fullName evidence="2">Uncharacterized protein</fullName>
    </submittedName>
</protein>
<feature type="transmembrane region" description="Helical" evidence="1">
    <location>
        <begin position="980"/>
        <end position="1002"/>
    </location>
</feature>
<keyword evidence="3" id="KW-1185">Reference proteome</keyword>
<feature type="transmembrane region" description="Helical" evidence="1">
    <location>
        <begin position="175"/>
        <end position="195"/>
    </location>
</feature>
<feature type="transmembrane region" description="Helical" evidence="1">
    <location>
        <begin position="902"/>
        <end position="920"/>
    </location>
</feature>
<feature type="transmembrane region" description="Helical" evidence="1">
    <location>
        <begin position="343"/>
        <end position="362"/>
    </location>
</feature>
<feature type="transmembrane region" description="Helical" evidence="1">
    <location>
        <begin position="283"/>
        <end position="301"/>
    </location>
</feature>
<keyword evidence="1" id="KW-0812">Transmembrane</keyword>
<feature type="transmembrane region" description="Helical" evidence="1">
    <location>
        <begin position="12"/>
        <end position="30"/>
    </location>
</feature>
<feature type="transmembrane region" description="Helical" evidence="1">
    <location>
        <begin position="1471"/>
        <end position="1490"/>
    </location>
</feature>
<proteinExistence type="predicted"/>
<feature type="transmembrane region" description="Helical" evidence="1">
    <location>
        <begin position="259"/>
        <end position="277"/>
    </location>
</feature>
<dbReference type="GeneID" id="94847768"/>
<feature type="transmembrane region" description="Helical" evidence="1">
    <location>
        <begin position="313"/>
        <end position="331"/>
    </location>
</feature>
<name>A0A1J4J8D9_9EUKA</name>
<keyword evidence="1" id="KW-1133">Transmembrane helix</keyword>
<evidence type="ECO:0000313" key="2">
    <source>
        <dbReference type="EMBL" id="OHS93500.1"/>
    </source>
</evidence>
<evidence type="ECO:0000313" key="3">
    <source>
        <dbReference type="Proteomes" id="UP000179807"/>
    </source>
</evidence>
<feature type="transmembrane region" description="Helical" evidence="1">
    <location>
        <begin position="215"/>
        <end position="238"/>
    </location>
</feature>
<accession>A0A1J4J8D9</accession>
<comment type="caution">
    <text evidence="2">The sequence shown here is derived from an EMBL/GenBank/DDBJ whole genome shotgun (WGS) entry which is preliminary data.</text>
</comment>
<feature type="transmembrane region" description="Helical" evidence="1">
    <location>
        <begin position="1192"/>
        <end position="1215"/>
    </location>
</feature>
<keyword evidence="1" id="KW-0472">Membrane</keyword>
<feature type="transmembrane region" description="Helical" evidence="1">
    <location>
        <begin position="134"/>
        <end position="155"/>
    </location>
</feature>
<reference evidence="2" key="1">
    <citation type="submission" date="2016-10" db="EMBL/GenBank/DDBJ databases">
        <authorList>
            <person name="Benchimol M."/>
            <person name="Almeida L.G."/>
            <person name="Vasconcelos A.T."/>
            <person name="Perreira-Neves A."/>
            <person name="Rosa I.A."/>
            <person name="Tasca T."/>
            <person name="Bogo M.R."/>
            <person name="de Souza W."/>
        </authorList>
    </citation>
    <scope>NUCLEOTIDE SEQUENCE [LARGE SCALE GENOMIC DNA]</scope>
    <source>
        <strain evidence="2">K</strain>
    </source>
</reference>
<dbReference type="VEuPathDB" id="TrichDB:TRFO_40211"/>
<dbReference type="OrthoDB" id="1890790at2759"/>
<evidence type="ECO:0000256" key="1">
    <source>
        <dbReference type="SAM" id="Phobius"/>
    </source>
</evidence>
<dbReference type="Proteomes" id="UP000179807">
    <property type="component" value="Unassembled WGS sequence"/>
</dbReference>
<organism evidence="2 3">
    <name type="scientific">Tritrichomonas foetus</name>
    <dbReference type="NCBI Taxonomy" id="1144522"/>
    <lineage>
        <taxon>Eukaryota</taxon>
        <taxon>Metamonada</taxon>
        <taxon>Parabasalia</taxon>
        <taxon>Tritrichomonadida</taxon>
        <taxon>Tritrichomonadidae</taxon>
        <taxon>Tritrichomonas</taxon>
    </lineage>
</organism>
<feature type="transmembrane region" description="Helical" evidence="1">
    <location>
        <begin position="112"/>
        <end position="128"/>
    </location>
</feature>
<dbReference type="RefSeq" id="XP_068346637.1">
    <property type="nucleotide sequence ID" value="XM_068513064.1"/>
</dbReference>